<gene>
    <name evidence="2" type="ORF">PSTG_20178</name>
</gene>
<name>A0A0L0UHD2_9BASI</name>
<reference evidence="3" key="1">
    <citation type="submission" date="2014-03" db="EMBL/GenBank/DDBJ databases">
        <title>The Genome Sequence of Puccinia striiformis f. sp. tritici PST-78.</title>
        <authorList>
            <consortium name="The Broad Institute Genome Sequencing Platform"/>
            <person name="Cuomo C."/>
            <person name="Hulbert S."/>
            <person name="Chen X."/>
            <person name="Walker B."/>
            <person name="Young S.K."/>
            <person name="Zeng Q."/>
            <person name="Gargeya S."/>
            <person name="Fitzgerald M."/>
            <person name="Haas B."/>
            <person name="Abouelleil A."/>
            <person name="Alvarado L."/>
            <person name="Arachchi H.M."/>
            <person name="Berlin A.M."/>
            <person name="Chapman S.B."/>
            <person name="Goldberg J."/>
            <person name="Griggs A."/>
            <person name="Gujja S."/>
            <person name="Hansen M."/>
            <person name="Howarth C."/>
            <person name="Imamovic A."/>
            <person name="Larimer J."/>
            <person name="McCowan C."/>
            <person name="Montmayeur A."/>
            <person name="Murphy C."/>
            <person name="Neiman D."/>
            <person name="Pearson M."/>
            <person name="Priest M."/>
            <person name="Roberts A."/>
            <person name="Saif S."/>
            <person name="Shea T."/>
            <person name="Sisk P."/>
            <person name="Sykes S."/>
            <person name="Wortman J."/>
            <person name="Nusbaum C."/>
            <person name="Birren B."/>
        </authorList>
    </citation>
    <scope>NUCLEOTIDE SEQUENCE [LARGE SCALE GENOMIC DNA]</scope>
    <source>
        <strain evidence="3">race PST-78</strain>
    </source>
</reference>
<protein>
    <submittedName>
        <fullName evidence="2">Uncharacterized protein</fullName>
    </submittedName>
</protein>
<sequence>MIRCHPTTPRRFWITRLLCADPAPGHSTTNNNHDSGSYSGPSTAGSMWTTAEDMSTPLLTGDLIHPRHNCMHFIPQTLTRVVAIIPHLHFTPSRTPNG</sequence>
<dbReference type="EMBL" id="AJIL01009579">
    <property type="protein sequence ID" value="KNE86461.1"/>
    <property type="molecule type" value="Genomic_DNA"/>
</dbReference>
<organism evidence="2 3">
    <name type="scientific">Puccinia striiformis f. sp. tritici PST-78</name>
    <dbReference type="NCBI Taxonomy" id="1165861"/>
    <lineage>
        <taxon>Eukaryota</taxon>
        <taxon>Fungi</taxon>
        <taxon>Dikarya</taxon>
        <taxon>Basidiomycota</taxon>
        <taxon>Pucciniomycotina</taxon>
        <taxon>Pucciniomycetes</taxon>
        <taxon>Pucciniales</taxon>
        <taxon>Pucciniaceae</taxon>
        <taxon>Puccinia</taxon>
    </lineage>
</organism>
<dbReference type="AlphaFoldDB" id="A0A0L0UHD2"/>
<evidence type="ECO:0000313" key="3">
    <source>
        <dbReference type="Proteomes" id="UP000054564"/>
    </source>
</evidence>
<evidence type="ECO:0000313" key="2">
    <source>
        <dbReference type="EMBL" id="KNE86461.1"/>
    </source>
</evidence>
<feature type="region of interest" description="Disordered" evidence="1">
    <location>
        <begin position="27"/>
        <end position="47"/>
    </location>
</feature>
<keyword evidence="3" id="KW-1185">Reference proteome</keyword>
<evidence type="ECO:0000256" key="1">
    <source>
        <dbReference type="SAM" id="MobiDB-lite"/>
    </source>
</evidence>
<proteinExistence type="predicted"/>
<dbReference type="Proteomes" id="UP000054564">
    <property type="component" value="Unassembled WGS sequence"/>
</dbReference>
<accession>A0A0L0UHD2</accession>
<comment type="caution">
    <text evidence="2">The sequence shown here is derived from an EMBL/GenBank/DDBJ whole genome shotgun (WGS) entry which is preliminary data.</text>
</comment>